<dbReference type="AlphaFoldDB" id="A0A6I3ISC7"/>
<evidence type="ECO:0000259" key="2">
    <source>
        <dbReference type="SMART" id="SM00530"/>
    </source>
</evidence>
<dbReference type="SUPFAM" id="SSF47413">
    <property type="entry name" value="lambda repressor-like DNA-binding domains"/>
    <property type="match status" value="1"/>
</dbReference>
<feature type="region of interest" description="Disordered" evidence="1">
    <location>
        <begin position="143"/>
        <end position="197"/>
    </location>
</feature>
<dbReference type="Gene3D" id="1.10.260.40">
    <property type="entry name" value="lambda repressor-like DNA-binding domains"/>
    <property type="match status" value="1"/>
</dbReference>
<comment type="caution">
    <text evidence="3">The sequence shown here is derived from an EMBL/GenBank/DDBJ whole genome shotgun (WGS) entry which is preliminary data.</text>
</comment>
<keyword evidence="4" id="KW-1185">Reference proteome</keyword>
<name>A0A6I3ISC7_9MICO</name>
<proteinExistence type="predicted"/>
<reference evidence="3 4" key="1">
    <citation type="submission" date="2019-11" db="EMBL/GenBank/DDBJ databases">
        <title>Whole genome sequencing identifies a novel species of the genus Arsenicicoccus isolated from human blood.</title>
        <authorList>
            <person name="Jeong J.H."/>
            <person name="Kweon O.J."/>
            <person name="Kim H.R."/>
            <person name="Kim T.-H."/>
            <person name="Ha S.-M."/>
            <person name="Lee M.-K."/>
        </authorList>
    </citation>
    <scope>NUCLEOTIDE SEQUENCE [LARGE SCALE GENOMIC DNA]</scope>
    <source>
        <strain evidence="3 4">MKL-02</strain>
    </source>
</reference>
<evidence type="ECO:0000256" key="1">
    <source>
        <dbReference type="SAM" id="MobiDB-lite"/>
    </source>
</evidence>
<feature type="domain" description="HTH cro/C1-type" evidence="2">
    <location>
        <begin position="93"/>
        <end position="148"/>
    </location>
</feature>
<sequence length="197" mass="20865">MALSFRNVDADPSDPVESWPYEGLVTAVERGGLADWRRIHRAVQADPWGPVARSLEDYFNYEQPYGVTPLLQRSIADARAAAEAAEKAAVADEVTALVAASGLSRKAFAERIGTSPSRLSTYASGKVSPAASLVVRMRRVAGVRGQDPGEGGCADARPAGQVGASRRSFGPRRGVRDNGMPVPAPRHTARTAEGPLT</sequence>
<accession>A0A6I3ISC7</accession>
<dbReference type="SMART" id="SM00530">
    <property type="entry name" value="HTH_XRE"/>
    <property type="match status" value="1"/>
</dbReference>
<organism evidence="3 4">
    <name type="scientific">Arsenicicoccus cauae</name>
    <dbReference type="NCBI Taxonomy" id="2663847"/>
    <lineage>
        <taxon>Bacteria</taxon>
        <taxon>Bacillati</taxon>
        <taxon>Actinomycetota</taxon>
        <taxon>Actinomycetes</taxon>
        <taxon>Micrococcales</taxon>
        <taxon>Intrasporangiaceae</taxon>
        <taxon>Arsenicicoccus</taxon>
    </lineage>
</organism>
<gene>
    <name evidence="3" type="ORF">GGG17_06270</name>
</gene>
<dbReference type="InterPro" id="IPR001387">
    <property type="entry name" value="Cro/C1-type_HTH"/>
</dbReference>
<dbReference type="CDD" id="cd00093">
    <property type="entry name" value="HTH_XRE"/>
    <property type="match status" value="1"/>
</dbReference>
<evidence type="ECO:0000313" key="3">
    <source>
        <dbReference type="EMBL" id="MTB71579.1"/>
    </source>
</evidence>
<dbReference type="Proteomes" id="UP000431092">
    <property type="component" value="Unassembled WGS sequence"/>
</dbReference>
<dbReference type="RefSeq" id="WP_154592887.1">
    <property type="nucleotide sequence ID" value="NZ_WLVL01000021.1"/>
</dbReference>
<dbReference type="GO" id="GO:0003677">
    <property type="term" value="F:DNA binding"/>
    <property type="evidence" value="ECO:0007669"/>
    <property type="project" value="InterPro"/>
</dbReference>
<dbReference type="InterPro" id="IPR010982">
    <property type="entry name" value="Lambda_DNA-bd_dom_sf"/>
</dbReference>
<dbReference type="EMBL" id="WLVL01000021">
    <property type="protein sequence ID" value="MTB71579.1"/>
    <property type="molecule type" value="Genomic_DNA"/>
</dbReference>
<protein>
    <submittedName>
        <fullName evidence="3">Helix-turn-helix domain-containing protein</fullName>
    </submittedName>
</protein>
<evidence type="ECO:0000313" key="4">
    <source>
        <dbReference type="Proteomes" id="UP000431092"/>
    </source>
</evidence>
<dbReference type="Pfam" id="PF13560">
    <property type="entry name" value="HTH_31"/>
    <property type="match status" value="1"/>
</dbReference>